<gene>
    <name evidence="5" type="ORF">METH_17550</name>
</gene>
<dbReference type="SUPFAM" id="SSF46785">
    <property type="entry name" value="Winged helix' DNA-binding domain"/>
    <property type="match status" value="1"/>
</dbReference>
<dbReference type="STRING" id="999552.METH_17550"/>
<dbReference type="GO" id="GO:0003700">
    <property type="term" value="F:DNA-binding transcription factor activity"/>
    <property type="evidence" value="ECO:0007669"/>
    <property type="project" value="InterPro"/>
</dbReference>
<dbReference type="GO" id="GO:0003677">
    <property type="term" value="F:DNA binding"/>
    <property type="evidence" value="ECO:0007669"/>
    <property type="project" value="UniProtKB-KW"/>
</dbReference>
<evidence type="ECO:0000256" key="3">
    <source>
        <dbReference type="ARBA" id="ARBA00023163"/>
    </source>
</evidence>
<dbReference type="PROSITE" id="PS50949">
    <property type="entry name" value="HTH_GNTR"/>
    <property type="match status" value="1"/>
</dbReference>
<dbReference type="PATRIC" id="fig|999552.6.peg.3485"/>
<dbReference type="PRINTS" id="PR00035">
    <property type="entry name" value="HTHGNTR"/>
</dbReference>
<dbReference type="Gene3D" id="1.10.10.10">
    <property type="entry name" value="Winged helix-like DNA-binding domain superfamily/Winged helix DNA-binding domain"/>
    <property type="match status" value="1"/>
</dbReference>
<reference evidence="5 6" key="1">
    <citation type="submission" date="2013-09" db="EMBL/GenBank/DDBJ databases">
        <authorList>
            <consortium name="DOE Joint Genome Institute"/>
            <person name="Klenk H.-P."/>
            <person name="Huntemann M."/>
            <person name="Han J."/>
            <person name="Chen A."/>
            <person name="Kyrpides N."/>
            <person name="Mavromatis K."/>
            <person name="Markowitz V."/>
            <person name="Palaniappan K."/>
            <person name="Ivanova N."/>
            <person name="Schaumberg A."/>
            <person name="Pati A."/>
            <person name="Liolios K."/>
            <person name="Nordberg H.P."/>
            <person name="Cantor M.N."/>
            <person name="Hua S.X."/>
            <person name="Woyke T."/>
        </authorList>
    </citation>
    <scope>NUCLEOTIDE SEQUENCE [LARGE SCALE GENOMIC DNA]</scope>
    <source>
        <strain evidence="5 6">DSM 14336</strain>
    </source>
</reference>
<dbReference type="KEGG" id="lmd:METH_17550"/>
<dbReference type="RefSeq" id="WP_024091671.1">
    <property type="nucleotide sequence ID" value="NC_023135.1"/>
</dbReference>
<dbReference type="OrthoDB" id="9028214at2"/>
<evidence type="ECO:0000313" key="6">
    <source>
        <dbReference type="Proteomes" id="UP000018780"/>
    </source>
</evidence>
<dbReference type="InterPro" id="IPR000524">
    <property type="entry name" value="Tscrpt_reg_HTH_GntR"/>
</dbReference>
<keyword evidence="3" id="KW-0804">Transcription</keyword>
<evidence type="ECO:0000256" key="1">
    <source>
        <dbReference type="ARBA" id="ARBA00023015"/>
    </source>
</evidence>
<sequence length="227" mass="25321">MGRRVKAVLADLRQAIDKLAPVHGDRLPPERELRGILGCSRETLRACYATLEQEGEIWRHVGQGTYRGHRPVHMPLRDTLLVEGATPPDLMQARLLLEPQVAAVAALRADESDVVHLRSKVGEGRDARDRAACEQADNAFHRAVAETSRNPVLTGFLIYVSGARRRVAWQREWDRTYRSIAPDEFQTIHSDQHDRVVDAIAAADPRAAASAMTDHLKTIEAAMLDKD</sequence>
<evidence type="ECO:0000256" key="2">
    <source>
        <dbReference type="ARBA" id="ARBA00023125"/>
    </source>
</evidence>
<dbReference type="SMART" id="SM00895">
    <property type="entry name" value="FCD"/>
    <property type="match status" value="1"/>
</dbReference>
<dbReference type="InterPro" id="IPR036390">
    <property type="entry name" value="WH_DNA-bd_sf"/>
</dbReference>
<dbReference type="Pfam" id="PF07729">
    <property type="entry name" value="FCD"/>
    <property type="match status" value="1"/>
</dbReference>
<feature type="domain" description="HTH gntR-type" evidence="4">
    <location>
        <begin position="2"/>
        <end position="70"/>
    </location>
</feature>
<name>V9VW71_9RHOB</name>
<dbReference type="Proteomes" id="UP000018780">
    <property type="component" value="Chromosome"/>
</dbReference>
<dbReference type="InterPro" id="IPR008920">
    <property type="entry name" value="TF_FadR/GntR_C"/>
</dbReference>
<accession>V9VW71</accession>
<evidence type="ECO:0000313" key="5">
    <source>
        <dbReference type="EMBL" id="AHD02203.1"/>
    </source>
</evidence>
<keyword evidence="1" id="KW-0805">Transcription regulation</keyword>
<dbReference type="SUPFAM" id="SSF48008">
    <property type="entry name" value="GntR ligand-binding domain-like"/>
    <property type="match status" value="1"/>
</dbReference>
<dbReference type="Gene3D" id="1.20.120.530">
    <property type="entry name" value="GntR ligand-binding domain-like"/>
    <property type="match status" value="1"/>
</dbReference>
<keyword evidence="2" id="KW-0238">DNA-binding</keyword>
<dbReference type="PANTHER" id="PTHR43537:SF5">
    <property type="entry name" value="UXU OPERON TRANSCRIPTIONAL REGULATOR"/>
    <property type="match status" value="1"/>
</dbReference>
<dbReference type="InterPro" id="IPR011711">
    <property type="entry name" value="GntR_C"/>
</dbReference>
<protein>
    <submittedName>
        <fullName evidence="5">GntR family transcriptional regulator</fullName>
    </submittedName>
</protein>
<dbReference type="InterPro" id="IPR036388">
    <property type="entry name" value="WH-like_DNA-bd_sf"/>
</dbReference>
<dbReference type="AlphaFoldDB" id="V9VW71"/>
<proteinExistence type="predicted"/>
<evidence type="ECO:0000259" key="4">
    <source>
        <dbReference type="PROSITE" id="PS50949"/>
    </source>
</evidence>
<dbReference type="SMART" id="SM00345">
    <property type="entry name" value="HTH_GNTR"/>
    <property type="match status" value="1"/>
</dbReference>
<dbReference type="HOGENOM" id="CLU_017584_9_5_5"/>
<organism evidence="5 6">
    <name type="scientific">Leisingera methylohalidivorans DSM 14336</name>
    <dbReference type="NCBI Taxonomy" id="999552"/>
    <lineage>
        <taxon>Bacteria</taxon>
        <taxon>Pseudomonadati</taxon>
        <taxon>Pseudomonadota</taxon>
        <taxon>Alphaproteobacteria</taxon>
        <taxon>Rhodobacterales</taxon>
        <taxon>Roseobacteraceae</taxon>
        <taxon>Leisingera</taxon>
    </lineage>
</organism>
<dbReference type="Pfam" id="PF00392">
    <property type="entry name" value="GntR"/>
    <property type="match status" value="1"/>
</dbReference>
<dbReference type="EMBL" id="CP006773">
    <property type="protein sequence ID" value="AHD02203.1"/>
    <property type="molecule type" value="Genomic_DNA"/>
</dbReference>
<dbReference type="PANTHER" id="PTHR43537">
    <property type="entry name" value="TRANSCRIPTIONAL REGULATOR, GNTR FAMILY"/>
    <property type="match status" value="1"/>
</dbReference>
<keyword evidence="6" id="KW-1185">Reference proteome</keyword>